<keyword evidence="6" id="KW-0407">Ion channel</keyword>
<proteinExistence type="inferred from homology"/>
<reference evidence="7 8" key="1">
    <citation type="journal article" date="2017" name="Curr. Biol.">
        <title>Genome architecture and evolution of a unichromosomal asexual nematode.</title>
        <authorList>
            <person name="Fradin H."/>
            <person name="Zegar C."/>
            <person name="Gutwein M."/>
            <person name="Lucas J."/>
            <person name="Kovtun M."/>
            <person name="Corcoran D."/>
            <person name="Baugh L.R."/>
            <person name="Kiontke K."/>
            <person name="Gunsalus K."/>
            <person name="Fitch D.H."/>
            <person name="Piano F."/>
        </authorList>
    </citation>
    <scope>NUCLEOTIDE SEQUENCE [LARGE SCALE GENOMIC DNA]</scope>
    <source>
        <strain evidence="7">PF1309</strain>
    </source>
</reference>
<keyword evidence="2" id="KW-0812">Transmembrane</keyword>
<dbReference type="InterPro" id="IPR021134">
    <property type="entry name" value="Bestrophin-like"/>
</dbReference>
<keyword evidence="6" id="KW-0868">Chloride</keyword>
<evidence type="ECO:0000256" key="2">
    <source>
        <dbReference type="ARBA" id="ARBA00022692"/>
    </source>
</evidence>
<dbReference type="GO" id="GO:0034707">
    <property type="term" value="C:chloride channel complex"/>
    <property type="evidence" value="ECO:0007669"/>
    <property type="project" value="UniProtKB-KW"/>
</dbReference>
<evidence type="ECO:0000256" key="3">
    <source>
        <dbReference type="ARBA" id="ARBA00022989"/>
    </source>
</evidence>
<comment type="function">
    <text evidence="6">Forms chloride channels.</text>
</comment>
<accession>A0A2A2J3A7</accession>
<protein>
    <recommendedName>
        <fullName evidence="6">Bestrophin homolog</fullName>
    </recommendedName>
</protein>
<keyword evidence="6" id="KW-0813">Transport</keyword>
<keyword evidence="3" id="KW-1133">Transmembrane helix</keyword>
<dbReference type="InterPro" id="IPR000615">
    <property type="entry name" value="Bestrophin"/>
</dbReference>
<evidence type="ECO:0000256" key="5">
    <source>
        <dbReference type="ARBA" id="ARBA00034769"/>
    </source>
</evidence>
<keyword evidence="6" id="KW-1003">Cell membrane</keyword>
<evidence type="ECO:0000256" key="4">
    <source>
        <dbReference type="ARBA" id="ARBA00023136"/>
    </source>
</evidence>
<organism evidence="7 8">
    <name type="scientific">Diploscapter pachys</name>
    <dbReference type="NCBI Taxonomy" id="2018661"/>
    <lineage>
        <taxon>Eukaryota</taxon>
        <taxon>Metazoa</taxon>
        <taxon>Ecdysozoa</taxon>
        <taxon>Nematoda</taxon>
        <taxon>Chromadorea</taxon>
        <taxon>Rhabditida</taxon>
        <taxon>Rhabditina</taxon>
        <taxon>Rhabditomorpha</taxon>
        <taxon>Rhabditoidea</taxon>
        <taxon>Rhabditidae</taxon>
        <taxon>Diploscapter</taxon>
    </lineage>
</organism>
<dbReference type="EMBL" id="LIAE01010720">
    <property type="protein sequence ID" value="PAV56104.1"/>
    <property type="molecule type" value="Genomic_DNA"/>
</dbReference>
<keyword evidence="8" id="KW-1185">Reference proteome</keyword>
<keyword evidence="6" id="KW-0869">Chloride channel</keyword>
<dbReference type="Pfam" id="PF01062">
    <property type="entry name" value="Bestrophin"/>
    <property type="match status" value="1"/>
</dbReference>
<keyword evidence="4" id="KW-0472">Membrane</keyword>
<dbReference type="Proteomes" id="UP000218231">
    <property type="component" value="Unassembled WGS sequence"/>
</dbReference>
<name>A0A2A2J3A7_9BILA</name>
<dbReference type="GO" id="GO:0005886">
    <property type="term" value="C:plasma membrane"/>
    <property type="evidence" value="ECO:0007669"/>
    <property type="project" value="UniProtKB-SubCell"/>
</dbReference>
<gene>
    <name evidence="7" type="ORF">WR25_15913</name>
</gene>
<comment type="caution">
    <text evidence="7">The sequence shown here is derived from an EMBL/GenBank/DDBJ whole genome shotgun (WGS) entry which is preliminary data.</text>
</comment>
<keyword evidence="6" id="KW-0406">Ion transport</keyword>
<dbReference type="STRING" id="2018661.A0A2A2J3A7"/>
<comment type="similarity">
    <text evidence="5 6">Belongs to the anion channel-forming bestrophin (TC 1.A.46) family. Calcium-sensitive chloride channel subfamily.</text>
</comment>
<evidence type="ECO:0000256" key="6">
    <source>
        <dbReference type="RuleBase" id="RU363126"/>
    </source>
</evidence>
<dbReference type="GO" id="GO:0005254">
    <property type="term" value="F:chloride channel activity"/>
    <property type="evidence" value="ECO:0007669"/>
    <property type="project" value="UniProtKB-KW"/>
</dbReference>
<evidence type="ECO:0000256" key="1">
    <source>
        <dbReference type="ARBA" id="ARBA00004141"/>
    </source>
</evidence>
<dbReference type="AlphaFoldDB" id="A0A2A2J3A7"/>
<dbReference type="PANTHER" id="PTHR10736">
    <property type="entry name" value="BESTROPHIN"/>
    <property type="match status" value="1"/>
</dbReference>
<sequence>MISYLDPDAKRDTKTKYVKLCELFDDYTRHIPLTFLLGFYDVSPGIRWLTPLHWAQRLIDIEVGQDLLRPFGLDDDDIELSYILDRNLSLSFSIVNSLQNAKPPAFEEDVFWQYLETKQMEEGSSLIWGRIDLSRNAHKHPPKLHAFKELKGIEDDLILNKSKRESKLANSLFHLKSC</sequence>
<evidence type="ECO:0000313" key="7">
    <source>
        <dbReference type="EMBL" id="PAV56104.1"/>
    </source>
</evidence>
<dbReference type="PANTHER" id="PTHR10736:SF60">
    <property type="entry name" value="BESTROPHIN HOMOLOG 9"/>
    <property type="match status" value="1"/>
</dbReference>
<dbReference type="OrthoDB" id="201595at2759"/>
<comment type="subcellular location">
    <subcellularLocation>
        <location evidence="6">Cell membrane</location>
        <topology evidence="6">Multi-pass membrane protein</topology>
    </subcellularLocation>
    <subcellularLocation>
        <location evidence="1">Membrane</location>
        <topology evidence="1">Multi-pass membrane protein</topology>
    </subcellularLocation>
</comment>
<evidence type="ECO:0000313" key="8">
    <source>
        <dbReference type="Proteomes" id="UP000218231"/>
    </source>
</evidence>